<dbReference type="EMBL" id="AEPV01000047">
    <property type="protein sequence ID" value="EFU73850.1"/>
    <property type="molecule type" value="Genomic_DNA"/>
</dbReference>
<evidence type="ECO:0000313" key="11">
    <source>
        <dbReference type="Proteomes" id="UP000010296"/>
    </source>
</evidence>
<comment type="subcellular location">
    <subcellularLocation>
        <location evidence="1 8">Cell membrane</location>
        <topology evidence="1 8">Multi-pass membrane protein</topology>
    </subcellularLocation>
</comment>
<evidence type="ECO:0000256" key="2">
    <source>
        <dbReference type="ARBA" id="ARBA00022448"/>
    </source>
</evidence>
<reference evidence="10 11" key="1">
    <citation type="submission" date="2010-12" db="EMBL/GenBank/DDBJ databases">
        <authorList>
            <person name="Muzny D."/>
            <person name="Qin X."/>
            <person name="Deng J."/>
            <person name="Jiang H."/>
            <person name="Liu Y."/>
            <person name="Qu J."/>
            <person name="Song X.-Z."/>
            <person name="Zhang L."/>
            <person name="Thornton R."/>
            <person name="Coyle M."/>
            <person name="Francisco L."/>
            <person name="Jackson L."/>
            <person name="Javaid M."/>
            <person name="Korchina V."/>
            <person name="Kovar C."/>
            <person name="Mata R."/>
            <person name="Mathew T."/>
            <person name="Ngo R."/>
            <person name="Nguyen L."/>
            <person name="Nguyen N."/>
            <person name="Okwuonu G."/>
            <person name="Ongeri F."/>
            <person name="Pham C."/>
            <person name="Simmons D."/>
            <person name="Wilczek-Boney K."/>
            <person name="Hale W."/>
            <person name="Jakkamsetti A."/>
            <person name="Pham P."/>
            <person name="Ruth R."/>
            <person name="San Lucas F."/>
            <person name="Warren J."/>
            <person name="Zhang J."/>
            <person name="Zhao Z."/>
            <person name="Zhou C."/>
            <person name="Zhu D."/>
            <person name="Lee S."/>
            <person name="Bess C."/>
            <person name="Blankenburg K."/>
            <person name="Forbes L."/>
            <person name="Fu Q."/>
            <person name="Gubbala S."/>
            <person name="Hirani K."/>
            <person name="Jayaseelan J.C."/>
            <person name="Lara F."/>
            <person name="Munidasa M."/>
            <person name="Palculict T."/>
            <person name="Patil S."/>
            <person name="Pu L.-L."/>
            <person name="Saada N."/>
            <person name="Tang L."/>
            <person name="Weissenberger G."/>
            <person name="Zhu Y."/>
            <person name="Hemphill L."/>
            <person name="Shang Y."/>
            <person name="Youmans B."/>
            <person name="Ayvaz T."/>
            <person name="Ross M."/>
            <person name="Santibanez J."/>
            <person name="Aqrawi P."/>
            <person name="Gross S."/>
            <person name="Joshi V."/>
            <person name="Fowler G."/>
            <person name="Nazareth L."/>
            <person name="Reid J."/>
            <person name="Worley K."/>
            <person name="Petrosino J."/>
            <person name="Highlander S."/>
            <person name="Gibbs R."/>
        </authorList>
    </citation>
    <scope>NUCLEOTIDE SEQUENCE [LARGE SCALE GENOMIC DNA]</scope>
    <source>
        <strain evidence="11">DSM 15952 / CCUG 50447 / LMG 22039 / TP 1.5</strain>
    </source>
</reference>
<gene>
    <name evidence="10" type="ORF">HMPREF9088_1353</name>
</gene>
<dbReference type="Pfam" id="PF00528">
    <property type="entry name" value="BPD_transp_1"/>
    <property type="match status" value="1"/>
</dbReference>
<name>E6LG63_ENTI1</name>
<keyword evidence="5" id="KW-0029">Amino-acid transport</keyword>
<dbReference type="PANTHER" id="PTHR30614:SF0">
    <property type="entry name" value="L-CYSTINE TRANSPORT SYSTEM PERMEASE PROTEIN TCYL"/>
    <property type="match status" value="1"/>
</dbReference>
<keyword evidence="3" id="KW-1003">Cell membrane</keyword>
<dbReference type="InterPro" id="IPR035906">
    <property type="entry name" value="MetI-like_sf"/>
</dbReference>
<keyword evidence="2 8" id="KW-0813">Transport</keyword>
<keyword evidence="6 8" id="KW-1133">Transmembrane helix</keyword>
<dbReference type="Proteomes" id="UP000010296">
    <property type="component" value="Unassembled WGS sequence"/>
</dbReference>
<dbReference type="eggNOG" id="COG0765">
    <property type="taxonomic scope" value="Bacteria"/>
</dbReference>
<dbReference type="CDD" id="cd06261">
    <property type="entry name" value="TM_PBP2"/>
    <property type="match status" value="1"/>
</dbReference>
<dbReference type="GO" id="GO:0006865">
    <property type="term" value="P:amino acid transport"/>
    <property type="evidence" value="ECO:0007669"/>
    <property type="project" value="UniProtKB-KW"/>
</dbReference>
<evidence type="ECO:0000256" key="6">
    <source>
        <dbReference type="ARBA" id="ARBA00022989"/>
    </source>
</evidence>
<dbReference type="GO" id="GO:0022857">
    <property type="term" value="F:transmembrane transporter activity"/>
    <property type="evidence" value="ECO:0007669"/>
    <property type="project" value="InterPro"/>
</dbReference>
<dbReference type="InterPro" id="IPR000515">
    <property type="entry name" value="MetI-like"/>
</dbReference>
<dbReference type="GO" id="GO:0043190">
    <property type="term" value="C:ATP-binding cassette (ABC) transporter complex"/>
    <property type="evidence" value="ECO:0007669"/>
    <property type="project" value="InterPro"/>
</dbReference>
<dbReference type="InterPro" id="IPR043429">
    <property type="entry name" value="ArtM/GltK/GlnP/TcyL/YhdX-like"/>
</dbReference>
<keyword evidence="11" id="KW-1185">Reference proteome</keyword>
<dbReference type="STRING" id="888064.HMPREF9088_1353"/>
<evidence type="ECO:0000256" key="4">
    <source>
        <dbReference type="ARBA" id="ARBA00022692"/>
    </source>
</evidence>
<evidence type="ECO:0000313" key="10">
    <source>
        <dbReference type="EMBL" id="EFU73850.1"/>
    </source>
</evidence>
<organism evidence="10 11">
    <name type="scientific">Enterococcus italicus (strain DSM 15952 / CCUG 50447 / LMG 22039 / TP 1.5)</name>
    <dbReference type="NCBI Taxonomy" id="888064"/>
    <lineage>
        <taxon>Bacteria</taxon>
        <taxon>Bacillati</taxon>
        <taxon>Bacillota</taxon>
        <taxon>Bacilli</taxon>
        <taxon>Lactobacillales</taxon>
        <taxon>Enterococcaceae</taxon>
        <taxon>Enterococcus</taxon>
    </lineage>
</organism>
<evidence type="ECO:0000259" key="9">
    <source>
        <dbReference type="PROSITE" id="PS50928"/>
    </source>
</evidence>
<feature type="transmembrane region" description="Helical" evidence="8">
    <location>
        <begin position="215"/>
        <end position="236"/>
    </location>
</feature>
<protein>
    <submittedName>
        <fullName evidence="10">ABC transporter, permease protein</fullName>
    </submittedName>
</protein>
<evidence type="ECO:0000256" key="1">
    <source>
        <dbReference type="ARBA" id="ARBA00004651"/>
    </source>
</evidence>
<evidence type="ECO:0000256" key="3">
    <source>
        <dbReference type="ARBA" id="ARBA00022475"/>
    </source>
</evidence>
<dbReference type="SUPFAM" id="SSF161098">
    <property type="entry name" value="MetI-like"/>
    <property type="match status" value="1"/>
</dbReference>
<comment type="caution">
    <text evidence="10">The sequence shown here is derived from an EMBL/GenBank/DDBJ whole genome shotgun (WGS) entry which is preliminary data.</text>
</comment>
<evidence type="ECO:0000256" key="7">
    <source>
        <dbReference type="ARBA" id="ARBA00023136"/>
    </source>
</evidence>
<feature type="transmembrane region" description="Helical" evidence="8">
    <location>
        <begin position="73"/>
        <end position="94"/>
    </location>
</feature>
<feature type="domain" description="ABC transmembrane type-1" evidence="9">
    <location>
        <begin position="38"/>
        <end position="233"/>
    </location>
</feature>
<sequence>MLLKIRKFRFLQCGGMAMKSFFNWELVYQYFPKILSALPVTLMIVVIATLVGLVLGSIIAFIRVEKIPILTQLSAIFVSFIRGTPILVQLYVVYYGVPTLLEAVNIDVSSWNKIFFIYITYGLNTAAFQSETIRAAILSVPATQKEAAIACGLTRVQSYRKVILPQMVRVALPSFGTTTVALLQDTSLAFTIGVIDVVGKAKAIGAVTFHTLEGYVGAAVIFIVLSFVLERAFVWLEEQMKFEQASRKKVSFPSLHFFQKKEKVKTTSL</sequence>
<comment type="similarity">
    <text evidence="8">Belongs to the binding-protein-dependent transport system permease family.</text>
</comment>
<dbReference type="AlphaFoldDB" id="E6LG63"/>
<proteinExistence type="inferred from homology"/>
<dbReference type="InterPro" id="IPR010065">
    <property type="entry name" value="AA_ABC_transptr_permease_3TM"/>
</dbReference>
<dbReference type="Gene3D" id="1.10.3720.10">
    <property type="entry name" value="MetI-like"/>
    <property type="match status" value="1"/>
</dbReference>
<dbReference type="PROSITE" id="PS50928">
    <property type="entry name" value="ABC_TM1"/>
    <property type="match status" value="1"/>
</dbReference>
<keyword evidence="4 8" id="KW-0812">Transmembrane</keyword>
<accession>E6LG63</accession>
<dbReference type="PANTHER" id="PTHR30614">
    <property type="entry name" value="MEMBRANE COMPONENT OF AMINO ACID ABC TRANSPORTER"/>
    <property type="match status" value="1"/>
</dbReference>
<evidence type="ECO:0000256" key="8">
    <source>
        <dbReference type="RuleBase" id="RU363032"/>
    </source>
</evidence>
<dbReference type="NCBIfam" id="TIGR01726">
    <property type="entry name" value="HEQRo_perm_3TM"/>
    <property type="match status" value="1"/>
</dbReference>
<keyword evidence="7 8" id="KW-0472">Membrane</keyword>
<feature type="transmembrane region" description="Helical" evidence="8">
    <location>
        <begin position="34"/>
        <end position="61"/>
    </location>
</feature>
<dbReference type="HOGENOM" id="CLU_019602_1_4_9"/>
<evidence type="ECO:0000256" key="5">
    <source>
        <dbReference type="ARBA" id="ARBA00022970"/>
    </source>
</evidence>